<proteinExistence type="inferred from homology"/>
<dbReference type="GO" id="GO:0006508">
    <property type="term" value="P:proteolysis"/>
    <property type="evidence" value="ECO:0007669"/>
    <property type="project" value="UniProtKB-KW"/>
</dbReference>
<dbReference type="SUPFAM" id="SSF54001">
    <property type="entry name" value="Cysteine proteinases"/>
    <property type="match status" value="2"/>
</dbReference>
<dbReference type="Gene3D" id="3.40.395.10">
    <property type="entry name" value="Adenoviral Proteinase, Chain A"/>
    <property type="match status" value="2"/>
</dbReference>
<feature type="region of interest" description="Disordered" evidence="4">
    <location>
        <begin position="120"/>
        <end position="164"/>
    </location>
</feature>
<feature type="compositionally biased region" description="Basic and acidic residues" evidence="4">
    <location>
        <begin position="14"/>
        <end position="32"/>
    </location>
</feature>
<name>A0A8S9ND98_BRACR</name>
<evidence type="ECO:0000256" key="4">
    <source>
        <dbReference type="SAM" id="MobiDB-lite"/>
    </source>
</evidence>
<dbReference type="Pfam" id="PF09331">
    <property type="entry name" value="DUF1985"/>
    <property type="match status" value="1"/>
</dbReference>
<dbReference type="InterPro" id="IPR003653">
    <property type="entry name" value="Peptidase_C48_C"/>
</dbReference>
<evidence type="ECO:0000256" key="1">
    <source>
        <dbReference type="ARBA" id="ARBA00005234"/>
    </source>
</evidence>
<dbReference type="PANTHER" id="PTHR48449:SF1">
    <property type="entry name" value="DUF1985 DOMAIN-CONTAINING PROTEIN"/>
    <property type="match status" value="1"/>
</dbReference>
<evidence type="ECO:0000313" key="7">
    <source>
        <dbReference type="Proteomes" id="UP000712600"/>
    </source>
</evidence>
<dbReference type="PANTHER" id="PTHR48449">
    <property type="entry name" value="DUF1985 DOMAIN-CONTAINING PROTEIN"/>
    <property type="match status" value="1"/>
</dbReference>
<gene>
    <name evidence="6" type="ORF">F2Q69_00043409</name>
</gene>
<feature type="compositionally biased region" description="Basic and acidic residues" evidence="4">
    <location>
        <begin position="873"/>
        <end position="892"/>
    </location>
</feature>
<evidence type="ECO:0000313" key="6">
    <source>
        <dbReference type="EMBL" id="KAF3500126.1"/>
    </source>
</evidence>
<feature type="domain" description="Ubiquitin-like protease family profile" evidence="5">
    <location>
        <begin position="1093"/>
        <end position="1246"/>
    </location>
</feature>
<organism evidence="6 7">
    <name type="scientific">Brassica cretica</name>
    <name type="common">Mustard</name>
    <dbReference type="NCBI Taxonomy" id="69181"/>
    <lineage>
        <taxon>Eukaryota</taxon>
        <taxon>Viridiplantae</taxon>
        <taxon>Streptophyta</taxon>
        <taxon>Embryophyta</taxon>
        <taxon>Tracheophyta</taxon>
        <taxon>Spermatophyta</taxon>
        <taxon>Magnoliopsida</taxon>
        <taxon>eudicotyledons</taxon>
        <taxon>Gunneridae</taxon>
        <taxon>Pentapetalae</taxon>
        <taxon>rosids</taxon>
        <taxon>malvids</taxon>
        <taxon>Brassicales</taxon>
        <taxon>Brassicaceae</taxon>
        <taxon>Brassiceae</taxon>
        <taxon>Brassica</taxon>
    </lineage>
</organism>
<evidence type="ECO:0000256" key="2">
    <source>
        <dbReference type="ARBA" id="ARBA00022670"/>
    </source>
</evidence>
<comment type="similarity">
    <text evidence="1">Belongs to the peptidase C48 family.</text>
</comment>
<protein>
    <recommendedName>
        <fullName evidence="5">Ubiquitin-like protease family profile domain-containing protein</fullName>
    </recommendedName>
</protein>
<evidence type="ECO:0000256" key="3">
    <source>
        <dbReference type="ARBA" id="ARBA00022801"/>
    </source>
</evidence>
<dbReference type="InterPro" id="IPR038765">
    <property type="entry name" value="Papain-like_cys_pep_sf"/>
</dbReference>
<feature type="domain" description="Ubiquitin-like protease family profile" evidence="5">
    <location>
        <begin position="229"/>
        <end position="442"/>
    </location>
</feature>
<feature type="region of interest" description="Disordered" evidence="4">
    <location>
        <begin position="977"/>
        <end position="1014"/>
    </location>
</feature>
<keyword evidence="3" id="KW-0378">Hydrolase</keyword>
<feature type="compositionally biased region" description="Low complexity" evidence="4">
    <location>
        <begin position="50"/>
        <end position="65"/>
    </location>
</feature>
<feature type="region of interest" description="Disordered" evidence="4">
    <location>
        <begin position="873"/>
        <end position="920"/>
    </location>
</feature>
<comment type="caution">
    <text evidence="6">The sequence shown here is derived from an EMBL/GenBank/DDBJ whole genome shotgun (WGS) entry which is preliminary data.</text>
</comment>
<dbReference type="Proteomes" id="UP000712600">
    <property type="component" value="Unassembled WGS sequence"/>
</dbReference>
<feature type="region of interest" description="Disordered" evidence="4">
    <location>
        <begin position="1"/>
        <end position="67"/>
    </location>
</feature>
<evidence type="ECO:0000259" key="5">
    <source>
        <dbReference type="PROSITE" id="PS50600"/>
    </source>
</evidence>
<reference evidence="6" key="1">
    <citation type="submission" date="2019-12" db="EMBL/GenBank/DDBJ databases">
        <title>Genome sequencing and annotation of Brassica cretica.</title>
        <authorList>
            <person name="Studholme D.J."/>
            <person name="Sarris P."/>
        </authorList>
    </citation>
    <scope>NUCLEOTIDE SEQUENCE</scope>
    <source>
        <strain evidence="6">PFS-109/04</strain>
        <tissue evidence="6">Leaf</tissue>
    </source>
</reference>
<dbReference type="GO" id="GO:0008234">
    <property type="term" value="F:cysteine-type peptidase activity"/>
    <property type="evidence" value="ECO:0007669"/>
    <property type="project" value="InterPro"/>
</dbReference>
<keyword evidence="2" id="KW-0645">Protease</keyword>
<dbReference type="InterPro" id="IPR015410">
    <property type="entry name" value="DUF1985"/>
</dbReference>
<dbReference type="AlphaFoldDB" id="A0A8S9ND98"/>
<dbReference type="EMBL" id="QGKX02001621">
    <property type="protein sequence ID" value="KAF3500126.1"/>
    <property type="molecule type" value="Genomic_DNA"/>
</dbReference>
<dbReference type="Pfam" id="PF02902">
    <property type="entry name" value="Peptidase_C48"/>
    <property type="match status" value="2"/>
</dbReference>
<feature type="compositionally biased region" description="Polar residues" evidence="4">
    <location>
        <begin position="147"/>
        <end position="159"/>
    </location>
</feature>
<dbReference type="PROSITE" id="PS50600">
    <property type="entry name" value="ULP_PROTEASE"/>
    <property type="match status" value="2"/>
</dbReference>
<accession>A0A8S9ND98</accession>
<sequence length="1246" mass="141837">MNCWEVTGTKPRVKKEESAAETESGVKEESAVPRKKACKASSVEASKVPSAEARAVARSEASTSVGGMTKEKIEKSFKGIADVIRDGFGMCLREIKLLGDRIEAVEKKVRITKTWTASNELQITTSNPEKRGHEPGSESVNGEKAGQNDSQEPSSSKDLNLQKGETRRQIKRNAAMAHVRGKSEFGQGYDPFAPFDKKMSKVLIDWVKLDPYFKTPMAKKPRRCPSRFYFTLRTPLEWLNDGSSVKSSRDDLPDDLSHMNAFINVLRQRYQDNPHHFRSERLCFLDHVFSRQWSHHYSEFKSDVGDINGLGRRLPGGAWNCHASIVPSFCQSMKVWGLDVDDIYAPVNFRNGHWIAIWISILKRHIVVWDIILTHIRAADLDVLIEPFVNMVPYLLVECAGSDEERVKHTLEPYTYERVTVGVPQCRAGDCGVFALKYIECHALGMSLDIFKETPEGHAKENEDNDENLATYDQQAPFFSSGDFEGDYFLRFLTAGNLAYSVVLTADLKSRLVELRRRSVTAGVFGDHIFSDYRKMDLPALSQRMNTFGEEPPALKSISYHTDDSKLFTALRRALNADEYEELKESNLGVFIKFKELNFGWASRLVHYMLSFQLNIKKNFELWSLVGPQPVRSSLLEFEHLTGLNCDYIEDLENPRVEVTKEMAAFWEMMGVDVDAGPTTEHIKAAFGRCEEWFREDRMRLGYLAIFTGFIEGRKYSTATRASPARLVMDLERFENYPWGRVAFKVLMESVKGVNLNSNSYTVDGFVQVLQVWAYFALPEFGANFGHPLPDRPSPLLLAYNGGKGRIFFNEAISKHTSVINFIHKDYAEMFPRRDFDVEDPAAENIIKVMFNVKANCKWTMDCWEVTGTNPRAKKEVSAAETESGVKEESARPRKKARKEASVEASKVPSAGFSKSDASMSVGGMTKEQIEKSFKDIADVMRDGFGMCLKEIKLLGDRKEAVEKKVGITKKGTASNELQITTSNPEKHGHEPGSESVNEAKVGHNDPQEPSSTKDLSLVIANEPEEKPPEQSDLAFLYWTKNERARKLAASQQTPFKGNNNAKVVIPNKRVGQGYDPFAPFAKKMSKVLTDWVKLDPYFKTPMAKKPRRCPSRFHFTLRTPLEWLNDGHMDAFINVLRQRYQDNPHHFRSERLCFLDHVFSRQWSHHYPEFKSDEGNVNGLGRRLPGWAWNYHAGIVPSFCQSMKVWRLDVDDIYAPVNFRNEHWIAIWISIPKRHIVVWDSILTH</sequence>